<gene>
    <name evidence="2" type="ORF">TNCT_261801</name>
    <name evidence="1" type="ORF">TNCT_380711</name>
</gene>
<evidence type="ECO:0000313" key="3">
    <source>
        <dbReference type="Proteomes" id="UP000887116"/>
    </source>
</evidence>
<protein>
    <submittedName>
        <fullName evidence="2">Uncharacterized protein</fullName>
    </submittedName>
</protein>
<proteinExistence type="predicted"/>
<evidence type="ECO:0000313" key="2">
    <source>
        <dbReference type="EMBL" id="GFR15693.1"/>
    </source>
</evidence>
<dbReference type="EMBL" id="BMAO01037157">
    <property type="protein sequence ID" value="GFR15693.1"/>
    <property type="molecule type" value="Genomic_DNA"/>
</dbReference>
<dbReference type="EMBL" id="BMAO01029954">
    <property type="protein sequence ID" value="GFQ64703.1"/>
    <property type="molecule type" value="Genomic_DNA"/>
</dbReference>
<dbReference type="AlphaFoldDB" id="A0A8X6H3X8"/>
<evidence type="ECO:0000313" key="1">
    <source>
        <dbReference type="EMBL" id="GFQ64703.1"/>
    </source>
</evidence>
<sequence length="72" mass="8490">MNWMEQRWRNYLLATDSTTSVPYYQLPVLTAAFNDLPKIPFLPPCLPPVAPEYLRVSEKRKRNCIFNTNKCK</sequence>
<name>A0A8X6H3X8_TRICU</name>
<organism evidence="2 3">
    <name type="scientific">Trichonephila clavata</name>
    <name type="common">Joro spider</name>
    <name type="synonym">Nephila clavata</name>
    <dbReference type="NCBI Taxonomy" id="2740835"/>
    <lineage>
        <taxon>Eukaryota</taxon>
        <taxon>Metazoa</taxon>
        <taxon>Ecdysozoa</taxon>
        <taxon>Arthropoda</taxon>
        <taxon>Chelicerata</taxon>
        <taxon>Arachnida</taxon>
        <taxon>Araneae</taxon>
        <taxon>Araneomorphae</taxon>
        <taxon>Entelegynae</taxon>
        <taxon>Araneoidea</taxon>
        <taxon>Nephilidae</taxon>
        <taxon>Trichonephila</taxon>
    </lineage>
</organism>
<accession>A0A8X6H3X8</accession>
<feature type="non-terminal residue" evidence="2">
    <location>
        <position position="72"/>
    </location>
</feature>
<keyword evidence="3" id="KW-1185">Reference proteome</keyword>
<reference evidence="2" key="1">
    <citation type="submission" date="2020-07" db="EMBL/GenBank/DDBJ databases">
        <title>Multicomponent nature underlies the extraordinary mechanical properties of spider dragline silk.</title>
        <authorList>
            <person name="Kono N."/>
            <person name="Nakamura H."/>
            <person name="Mori M."/>
            <person name="Yoshida Y."/>
            <person name="Ohtoshi R."/>
            <person name="Malay A.D."/>
            <person name="Moran D.A.P."/>
            <person name="Tomita M."/>
            <person name="Numata K."/>
            <person name="Arakawa K."/>
        </authorList>
    </citation>
    <scope>NUCLEOTIDE SEQUENCE</scope>
</reference>
<comment type="caution">
    <text evidence="2">The sequence shown here is derived from an EMBL/GenBank/DDBJ whole genome shotgun (WGS) entry which is preliminary data.</text>
</comment>
<dbReference type="Proteomes" id="UP000887116">
    <property type="component" value="Unassembled WGS sequence"/>
</dbReference>